<dbReference type="EMBL" id="CP000360">
    <property type="protein sequence ID" value="ABF42909.1"/>
    <property type="molecule type" value="Genomic_DNA"/>
</dbReference>
<evidence type="ECO:0000256" key="3">
    <source>
        <dbReference type="ARBA" id="ARBA00023237"/>
    </source>
</evidence>
<gene>
    <name evidence="5" type="ordered locus">Acid345_3909</name>
</gene>
<dbReference type="GO" id="GO:0009279">
    <property type="term" value="C:cell outer membrane"/>
    <property type="evidence" value="ECO:0007669"/>
    <property type="project" value="UniProtKB-SubCell"/>
</dbReference>
<comment type="subcellular location">
    <subcellularLocation>
        <location evidence="1">Cell outer membrane</location>
    </subcellularLocation>
</comment>
<dbReference type="HOGENOM" id="CLU_006298_0_0_0"/>
<dbReference type="AlphaFoldDB" id="Q1IJP1"/>
<dbReference type="InterPro" id="IPR057601">
    <property type="entry name" value="Oar-like_b-barrel"/>
</dbReference>
<protein>
    <submittedName>
        <fullName evidence="5">TonB-dependent receptor</fullName>
    </submittedName>
</protein>
<evidence type="ECO:0000313" key="5">
    <source>
        <dbReference type="EMBL" id="ABF42909.1"/>
    </source>
</evidence>
<name>Q1IJP1_KORVE</name>
<evidence type="ECO:0000313" key="6">
    <source>
        <dbReference type="Proteomes" id="UP000002432"/>
    </source>
</evidence>
<keyword evidence="5" id="KW-0675">Receptor</keyword>
<dbReference type="RefSeq" id="WP_011524708.1">
    <property type="nucleotide sequence ID" value="NC_008009.1"/>
</dbReference>
<dbReference type="Gene3D" id="2.40.170.20">
    <property type="entry name" value="TonB-dependent receptor, beta-barrel domain"/>
    <property type="match status" value="1"/>
</dbReference>
<dbReference type="STRING" id="204669.Acid345_3909"/>
<dbReference type="KEGG" id="aba:Acid345_3909"/>
<dbReference type="eggNOG" id="COG1629">
    <property type="taxonomic scope" value="Bacteria"/>
</dbReference>
<proteinExistence type="predicted"/>
<dbReference type="EnsemblBacteria" id="ABF42909">
    <property type="protein sequence ID" value="ABF42909"/>
    <property type="gene ID" value="Acid345_3909"/>
</dbReference>
<reference evidence="5 6" key="1">
    <citation type="journal article" date="2009" name="Appl. Environ. Microbiol.">
        <title>Three genomes from the phylum Acidobacteria provide insight into the lifestyles of these microorganisms in soils.</title>
        <authorList>
            <person name="Ward N.L."/>
            <person name="Challacombe J.F."/>
            <person name="Janssen P.H."/>
            <person name="Henrissat B."/>
            <person name="Coutinho P.M."/>
            <person name="Wu M."/>
            <person name="Xie G."/>
            <person name="Haft D.H."/>
            <person name="Sait M."/>
            <person name="Badger J."/>
            <person name="Barabote R.D."/>
            <person name="Bradley B."/>
            <person name="Brettin T.S."/>
            <person name="Brinkac L.M."/>
            <person name="Bruce D."/>
            <person name="Creasy T."/>
            <person name="Daugherty S.C."/>
            <person name="Davidsen T.M."/>
            <person name="DeBoy R.T."/>
            <person name="Detter J.C."/>
            <person name="Dodson R.J."/>
            <person name="Durkin A.S."/>
            <person name="Ganapathy A."/>
            <person name="Gwinn-Giglio M."/>
            <person name="Han C.S."/>
            <person name="Khouri H."/>
            <person name="Kiss H."/>
            <person name="Kothari S.P."/>
            <person name="Madupu R."/>
            <person name="Nelson K.E."/>
            <person name="Nelson W.C."/>
            <person name="Paulsen I."/>
            <person name="Penn K."/>
            <person name="Ren Q."/>
            <person name="Rosovitz M.J."/>
            <person name="Selengut J.D."/>
            <person name="Shrivastava S."/>
            <person name="Sullivan S.A."/>
            <person name="Tapia R."/>
            <person name="Thompson L.S."/>
            <person name="Watkins K.L."/>
            <person name="Yang Q."/>
            <person name="Yu C."/>
            <person name="Zafar N."/>
            <person name="Zhou L."/>
            <person name="Kuske C.R."/>
        </authorList>
    </citation>
    <scope>NUCLEOTIDE SEQUENCE [LARGE SCALE GENOMIC DNA]</scope>
    <source>
        <strain evidence="5 6">Ellin345</strain>
    </source>
</reference>
<keyword evidence="2" id="KW-0472">Membrane</keyword>
<evidence type="ECO:0000256" key="1">
    <source>
        <dbReference type="ARBA" id="ARBA00004442"/>
    </source>
</evidence>
<dbReference type="SUPFAM" id="SSF49464">
    <property type="entry name" value="Carboxypeptidase regulatory domain-like"/>
    <property type="match status" value="1"/>
</dbReference>
<feature type="domain" description="TonB-dependent transporter Oar-like beta-barrel" evidence="4">
    <location>
        <begin position="245"/>
        <end position="1120"/>
    </location>
</feature>
<evidence type="ECO:0000256" key="2">
    <source>
        <dbReference type="ARBA" id="ARBA00023136"/>
    </source>
</evidence>
<dbReference type="InterPro" id="IPR008969">
    <property type="entry name" value="CarboxyPept-like_regulatory"/>
</dbReference>
<dbReference type="SUPFAM" id="SSF56935">
    <property type="entry name" value="Porins"/>
    <property type="match status" value="1"/>
</dbReference>
<evidence type="ECO:0000259" key="4">
    <source>
        <dbReference type="Pfam" id="PF25183"/>
    </source>
</evidence>
<dbReference type="Proteomes" id="UP000002432">
    <property type="component" value="Chromosome"/>
</dbReference>
<dbReference type="InterPro" id="IPR036942">
    <property type="entry name" value="Beta-barrel_TonB_sf"/>
</dbReference>
<sequence>MKSFRHVAISVFLFVVLTGIGLAQNTSQITGSVRDSSGAAVPNAEVVVSSPERGIERPTKTNDAGEYAVSGIPAGSYNLKVTAQGFKSYEAKGIVLRVAQKTRADADLQIGGTTTEVTVAGESIGQVETQSSDMSGVVTGKEISQLQLNGRNFTQLVTLVPGVSNQTGQDEGTVGIAGNVSFSFNGGRTEYNNWELDGGDNMDNGSNATLNVNPSLDSIAEVKVLTSNYGAQYGRSGSGTVEVETKSGTSSFHGDAYEFVRNDAFNAKSYFSYTEPLIPAYKKNDYGYTLGGPIFIPGHYNESKQKSFFFWSQEWRKERVPAPFNIPVPSAAERAGDFSDQCPGNSCPHMADGSPYPGNIVPIDPTGSALLALIPGANLGSGASSVYNASPTQPTYWREELFRIDHNINDKWHVTFRYTHDSWNTINPTSQWTGSAFPTVQTNFVGPAISMVGRVTTTFTPTLVNEFVMSYTTDHITFSSTGTPNPNAWQRPQDLAMGYLFNNGFGGKLPAITVSDPAYGGGFYEDPNGEWPEGAYNSNPTYTFRDNLNKIIGRHNLQFGAYYVAAQKNELSGILVNGSLGFDSTSAVSTGNAFADMLTGNIASFSQGSDNIKFYNRYKILEPYFQDDWRVTPKLTLNLGIRLSAFGTYREKDNHAYNWDPKAYDPTSAPVFNADGSVSGGNIYDGLVQCGKSSVPEGCMSGHLWNWAPRVGFAWDPFGTGKTAVRGGYGIFYEHTNGNEANTEGLEGQSSPLIQTASQSSVVGYTNLGVAAGLDAQFPLSFISVPTSATWPYMQQWHFDIQHEIMKDTVLVVAYVGSKGTHLGRQSDINQLLPTPLADNPFKAGEVITSDVCNNMMTPSGVAVTGQAATNLAVACGADANPFRPYLGIGTITRLENESGSTYHAFQLAARRNVGQLQLNVAYTWSHSIDDASDRYDGSFVDAYDPRLNRASSSFDIRHMLNVGYVWDMPFFKDRGWKNILLGGWELSGITSFQTGTPFSVPNGGAYGDNAGVGNGVGTGSYADVVSDPYSNIPGGNGAFLGPLVGNPAAFAQPTALTFGNSGRNYLRNPGYTNWNMSLFKNFKLSERFNLQFRSEAFNIFNHTEWASVGGDAGSAAGNGLQSYTNSFGGDNFLYIGAAHPPRILQLGLKLVF</sequence>
<keyword evidence="6" id="KW-1185">Reference proteome</keyword>
<keyword evidence="3" id="KW-0998">Cell outer membrane</keyword>
<dbReference type="Pfam" id="PF25183">
    <property type="entry name" value="OMP_b-brl_4"/>
    <property type="match status" value="1"/>
</dbReference>
<organism evidence="5 6">
    <name type="scientific">Koribacter versatilis (strain Ellin345)</name>
    <dbReference type="NCBI Taxonomy" id="204669"/>
    <lineage>
        <taxon>Bacteria</taxon>
        <taxon>Pseudomonadati</taxon>
        <taxon>Acidobacteriota</taxon>
        <taxon>Terriglobia</taxon>
        <taxon>Terriglobales</taxon>
        <taxon>Candidatus Korobacteraceae</taxon>
        <taxon>Candidatus Korobacter</taxon>
    </lineage>
</organism>
<dbReference type="Pfam" id="PF13620">
    <property type="entry name" value="CarboxypepD_reg"/>
    <property type="match status" value="1"/>
</dbReference>
<accession>Q1IJP1</accession>
<dbReference type="Gene3D" id="2.60.40.1120">
    <property type="entry name" value="Carboxypeptidase-like, regulatory domain"/>
    <property type="match status" value="1"/>
</dbReference>